<feature type="domain" description="FAD-binding" evidence="5">
    <location>
        <begin position="5"/>
        <end position="166"/>
    </location>
</feature>
<keyword evidence="2" id="KW-0274">FAD</keyword>
<dbReference type="RefSeq" id="XP_060279278.1">
    <property type="nucleotide sequence ID" value="XM_060429119.1"/>
</dbReference>
<dbReference type="SUPFAM" id="SSF51905">
    <property type="entry name" value="FAD/NAD(P)-binding domain"/>
    <property type="match status" value="1"/>
</dbReference>
<accession>A0AAJ0FJF3</accession>
<keyword evidence="1" id="KW-0285">Flavoprotein</keyword>
<dbReference type="PANTHER" id="PTHR46972:SF1">
    <property type="entry name" value="FAD DEPENDENT OXIDOREDUCTASE DOMAIN-CONTAINING PROTEIN"/>
    <property type="match status" value="1"/>
</dbReference>
<dbReference type="Gene3D" id="3.50.50.60">
    <property type="entry name" value="FAD/NAD(P)-binding domain"/>
    <property type="match status" value="1"/>
</dbReference>
<evidence type="ECO:0000259" key="5">
    <source>
        <dbReference type="Pfam" id="PF01494"/>
    </source>
</evidence>
<dbReference type="PRINTS" id="PR00420">
    <property type="entry name" value="RNGMNOXGNASE"/>
</dbReference>
<dbReference type="GO" id="GO:0071949">
    <property type="term" value="F:FAD binding"/>
    <property type="evidence" value="ECO:0007669"/>
    <property type="project" value="InterPro"/>
</dbReference>
<keyword evidence="4 6" id="KW-0503">Monooxygenase</keyword>
<dbReference type="EMBL" id="MU839031">
    <property type="protein sequence ID" value="KAK1763065.1"/>
    <property type="molecule type" value="Genomic_DNA"/>
</dbReference>
<keyword evidence="3" id="KW-0560">Oxidoreductase</keyword>
<keyword evidence="7" id="KW-1185">Reference proteome</keyword>
<reference evidence="6" key="1">
    <citation type="submission" date="2023-06" db="EMBL/GenBank/DDBJ databases">
        <title>Genome-scale phylogeny and comparative genomics of the fungal order Sordariales.</title>
        <authorList>
            <consortium name="Lawrence Berkeley National Laboratory"/>
            <person name="Hensen N."/>
            <person name="Bonometti L."/>
            <person name="Westerberg I."/>
            <person name="Brannstrom I.O."/>
            <person name="Guillou S."/>
            <person name="Cros-Aarteil S."/>
            <person name="Calhoun S."/>
            <person name="Haridas S."/>
            <person name="Kuo A."/>
            <person name="Mondo S."/>
            <person name="Pangilinan J."/>
            <person name="Riley R."/>
            <person name="Labutti K."/>
            <person name="Andreopoulos B."/>
            <person name="Lipzen A."/>
            <person name="Chen C."/>
            <person name="Yanf M."/>
            <person name="Daum C."/>
            <person name="Ng V."/>
            <person name="Clum A."/>
            <person name="Steindorff A."/>
            <person name="Ohm R."/>
            <person name="Martin F."/>
            <person name="Silar P."/>
            <person name="Natvig D."/>
            <person name="Lalanne C."/>
            <person name="Gautier V."/>
            <person name="Ament-Velasquez S.L."/>
            <person name="Kruys A."/>
            <person name="Hutchinson M.I."/>
            <person name="Powell A.J."/>
            <person name="Barry K."/>
            <person name="Miller A.N."/>
            <person name="Grigoriev I.V."/>
            <person name="Debuchy R."/>
            <person name="Gladieux P."/>
            <person name="Thoren M.H."/>
            <person name="Johannesson H."/>
        </authorList>
    </citation>
    <scope>NUCLEOTIDE SEQUENCE</scope>
    <source>
        <strain evidence="6">8032-3</strain>
    </source>
</reference>
<evidence type="ECO:0000256" key="2">
    <source>
        <dbReference type="ARBA" id="ARBA00022827"/>
    </source>
</evidence>
<evidence type="ECO:0000313" key="6">
    <source>
        <dbReference type="EMBL" id="KAK1763065.1"/>
    </source>
</evidence>
<evidence type="ECO:0000256" key="4">
    <source>
        <dbReference type="ARBA" id="ARBA00023033"/>
    </source>
</evidence>
<comment type="caution">
    <text evidence="6">The sequence shown here is derived from an EMBL/GenBank/DDBJ whole genome shotgun (WGS) entry which is preliminary data.</text>
</comment>
<proteinExistence type="predicted"/>
<feature type="domain" description="FAD-binding" evidence="5">
    <location>
        <begin position="295"/>
        <end position="356"/>
    </location>
</feature>
<evidence type="ECO:0000256" key="3">
    <source>
        <dbReference type="ARBA" id="ARBA00023002"/>
    </source>
</evidence>
<dbReference type="Proteomes" id="UP001244011">
    <property type="component" value="Unassembled WGS sequence"/>
</dbReference>
<dbReference type="GeneID" id="85312306"/>
<dbReference type="AlphaFoldDB" id="A0AAJ0FJF3"/>
<dbReference type="InterPro" id="IPR036188">
    <property type="entry name" value="FAD/NAD-bd_sf"/>
</dbReference>
<sequence>MTPPIAIIGGGPSGLTFARLLKCNGIDYIVYERNASATATTEQLGGSLDLHGPTGQLALKSAGLFDEFQKYARWDATTTLVADKYGKTHMKFGEGRDAPEIDRVQLRRLLLESIPEDKVCWDHAVKSTHRDESGNIVITFLNGATASGFKLVVGADGAWSRVRHLLTPAKPSYSGKQYFEARLSANNPFYPSLSAKVGHGILMAMGDNKQISAQQMFDGSYRIYLGFSAPEDFARSGPASASGDAAREFFLSSPDFYADWAQDLKDIVANCEGAFRPWPLYYLPAEAMGWQRVAGVTLLGDAAHVSTPFVGEGVNCAMYDALVLATKIKECGMGALEQAVVEYERDMFARAKDLIKRCHASAKLLFAEDAPKELVRALGGDGERLVYAEKRA</sequence>
<organism evidence="6 7">
    <name type="scientific">Phialemonium atrogriseum</name>
    <dbReference type="NCBI Taxonomy" id="1093897"/>
    <lineage>
        <taxon>Eukaryota</taxon>
        <taxon>Fungi</taxon>
        <taxon>Dikarya</taxon>
        <taxon>Ascomycota</taxon>
        <taxon>Pezizomycotina</taxon>
        <taxon>Sordariomycetes</taxon>
        <taxon>Sordariomycetidae</taxon>
        <taxon>Cephalothecales</taxon>
        <taxon>Cephalothecaceae</taxon>
        <taxon>Phialemonium</taxon>
    </lineage>
</organism>
<gene>
    <name evidence="6" type="ORF">QBC33DRAFT_550822</name>
</gene>
<protein>
    <submittedName>
        <fullName evidence="6">Monooxygenase</fullName>
    </submittedName>
</protein>
<name>A0AAJ0FJF3_9PEZI</name>
<dbReference type="GO" id="GO:0004497">
    <property type="term" value="F:monooxygenase activity"/>
    <property type="evidence" value="ECO:0007669"/>
    <property type="project" value="UniProtKB-KW"/>
</dbReference>
<dbReference type="InterPro" id="IPR002938">
    <property type="entry name" value="FAD-bd"/>
</dbReference>
<dbReference type="PANTHER" id="PTHR46972">
    <property type="entry name" value="MONOOXYGENASE ASQM-RELATED"/>
    <property type="match status" value="1"/>
</dbReference>
<evidence type="ECO:0000313" key="7">
    <source>
        <dbReference type="Proteomes" id="UP001244011"/>
    </source>
</evidence>
<evidence type="ECO:0000256" key="1">
    <source>
        <dbReference type="ARBA" id="ARBA00022630"/>
    </source>
</evidence>
<dbReference type="Pfam" id="PF01494">
    <property type="entry name" value="FAD_binding_3"/>
    <property type="match status" value="2"/>
</dbReference>